<dbReference type="InterPro" id="IPR036388">
    <property type="entry name" value="WH-like_DNA-bd_sf"/>
</dbReference>
<dbReference type="PROSITE" id="PS51674">
    <property type="entry name" value="4FE4S_WBL"/>
    <property type="match status" value="1"/>
</dbReference>
<reference evidence="3" key="1">
    <citation type="journal article" date="2019" name="Int. J. Syst. Evol. Microbiol.">
        <title>The Global Catalogue of Microorganisms (GCM) 10K type strain sequencing project: providing services to taxonomists for standard genome sequencing and annotation.</title>
        <authorList>
            <consortium name="The Broad Institute Genomics Platform"/>
            <consortium name="The Broad Institute Genome Sequencing Center for Infectious Disease"/>
            <person name="Wu L."/>
            <person name="Ma J."/>
        </authorList>
    </citation>
    <scope>NUCLEOTIDE SEQUENCE [LARGE SCALE GENOMIC DNA]</scope>
    <source>
        <strain evidence="3">JCM 13518</strain>
    </source>
</reference>
<organism evidence="2 3">
    <name type="scientific">Aeromicrobium alkaliterrae</name>
    <dbReference type="NCBI Taxonomy" id="302168"/>
    <lineage>
        <taxon>Bacteria</taxon>
        <taxon>Bacillati</taxon>
        <taxon>Actinomycetota</taxon>
        <taxon>Actinomycetes</taxon>
        <taxon>Propionibacteriales</taxon>
        <taxon>Nocardioidaceae</taxon>
        <taxon>Aeromicrobium</taxon>
    </lineage>
</organism>
<keyword evidence="3" id="KW-1185">Reference proteome</keyword>
<dbReference type="Pfam" id="PF02467">
    <property type="entry name" value="Whib"/>
    <property type="match status" value="1"/>
</dbReference>
<dbReference type="InterPro" id="IPR013324">
    <property type="entry name" value="RNA_pol_sigma_r3/r4-like"/>
</dbReference>
<evidence type="ECO:0000259" key="1">
    <source>
        <dbReference type="PROSITE" id="PS51674"/>
    </source>
</evidence>
<gene>
    <name evidence="2" type="ORF">GCM10009710_00720</name>
</gene>
<evidence type="ECO:0000313" key="2">
    <source>
        <dbReference type="EMBL" id="GAA1723823.1"/>
    </source>
</evidence>
<dbReference type="Gene3D" id="1.10.10.10">
    <property type="entry name" value="Winged helix-like DNA-binding domain superfamily/Winged helix DNA-binding domain"/>
    <property type="match status" value="1"/>
</dbReference>
<dbReference type="EMBL" id="BAAAME010000001">
    <property type="protein sequence ID" value="GAA1723823.1"/>
    <property type="molecule type" value="Genomic_DNA"/>
</dbReference>
<comment type="caution">
    <text evidence="2">The sequence shown here is derived from an EMBL/GenBank/DDBJ whole genome shotgun (WGS) entry which is preliminary data.</text>
</comment>
<dbReference type="RefSeq" id="WP_344196506.1">
    <property type="nucleotide sequence ID" value="NZ_BAAAME010000001.1"/>
</dbReference>
<accession>A0ABP4VK42</accession>
<name>A0ABP4VK42_9ACTN</name>
<protein>
    <recommendedName>
        <fullName evidence="1">4Fe-4S Wbl-type domain-containing protein</fullName>
    </recommendedName>
</protein>
<dbReference type="SUPFAM" id="SSF88659">
    <property type="entry name" value="Sigma3 and sigma4 domains of RNA polymerase sigma factors"/>
    <property type="match status" value="1"/>
</dbReference>
<proteinExistence type="predicted"/>
<dbReference type="Pfam" id="PF13384">
    <property type="entry name" value="HTH_23"/>
    <property type="match status" value="1"/>
</dbReference>
<feature type="domain" description="4Fe-4S Wbl-type" evidence="1">
    <location>
        <begin position="1"/>
        <end position="49"/>
    </location>
</feature>
<sequence>MRRDVTRKRAEAHRRCAACPLFTDCLYRAVVEVNVSGFVACTTESDRNDLRRRLAISVADTEIASFGAARLGNGPVDHESVLAARQAHPGDTCQQLAERLGCSTSTIKRHLRRARQGLIDAASAEVTILPSLDEVLDVFSEMESGRRLMQVG</sequence>
<dbReference type="InterPro" id="IPR034768">
    <property type="entry name" value="4FE4S_WBL"/>
</dbReference>
<evidence type="ECO:0000313" key="3">
    <source>
        <dbReference type="Proteomes" id="UP001501057"/>
    </source>
</evidence>
<dbReference type="Proteomes" id="UP001501057">
    <property type="component" value="Unassembled WGS sequence"/>
</dbReference>